<dbReference type="SUPFAM" id="SSF102198">
    <property type="entry name" value="Putative cyclase"/>
    <property type="match status" value="1"/>
</dbReference>
<evidence type="ECO:0000313" key="2">
    <source>
        <dbReference type="Proteomes" id="UP001500689"/>
    </source>
</evidence>
<reference evidence="2" key="1">
    <citation type="journal article" date="2019" name="Int. J. Syst. Evol. Microbiol.">
        <title>The Global Catalogue of Microorganisms (GCM) 10K type strain sequencing project: providing services to taxonomists for standard genome sequencing and annotation.</title>
        <authorList>
            <consortium name="The Broad Institute Genomics Platform"/>
            <consortium name="The Broad Institute Genome Sequencing Center for Infectious Disease"/>
            <person name="Wu L."/>
            <person name="Ma J."/>
        </authorList>
    </citation>
    <scope>NUCLEOTIDE SEQUENCE [LARGE SCALE GENOMIC DNA]</scope>
    <source>
        <strain evidence="2">JCM 16898</strain>
    </source>
</reference>
<dbReference type="InterPro" id="IPR037175">
    <property type="entry name" value="KFase_sf"/>
</dbReference>
<dbReference type="RefSeq" id="WP_344869102.1">
    <property type="nucleotide sequence ID" value="NZ_BAAAZN010000032.1"/>
</dbReference>
<dbReference type="Proteomes" id="UP001500689">
    <property type="component" value="Unassembled WGS sequence"/>
</dbReference>
<gene>
    <name evidence="1" type="ORF">GCM10022222_83350</name>
</gene>
<proteinExistence type="predicted"/>
<organism evidence="1 2">
    <name type="scientific">Amycolatopsis ultiminotia</name>
    <dbReference type="NCBI Taxonomy" id="543629"/>
    <lineage>
        <taxon>Bacteria</taxon>
        <taxon>Bacillati</taxon>
        <taxon>Actinomycetota</taxon>
        <taxon>Actinomycetes</taxon>
        <taxon>Pseudonocardiales</taxon>
        <taxon>Pseudonocardiaceae</taxon>
        <taxon>Amycolatopsis</taxon>
    </lineage>
</organism>
<evidence type="ECO:0000313" key="1">
    <source>
        <dbReference type="EMBL" id="GAA3586069.1"/>
    </source>
</evidence>
<dbReference type="EMBL" id="BAAAZN010000032">
    <property type="protein sequence ID" value="GAA3586069.1"/>
    <property type="molecule type" value="Genomic_DNA"/>
</dbReference>
<dbReference type="PANTHER" id="PTHR31118">
    <property type="entry name" value="CYCLASE-LIKE PROTEIN 2"/>
    <property type="match status" value="1"/>
</dbReference>
<dbReference type="Gene3D" id="3.50.30.50">
    <property type="entry name" value="Putative cyclase"/>
    <property type="match status" value="1"/>
</dbReference>
<accession>A0ABP6YRA9</accession>
<name>A0ABP6YRA9_9PSEU</name>
<dbReference type="PANTHER" id="PTHR31118:SF12">
    <property type="entry name" value="CYCLASE-LIKE PROTEIN 2"/>
    <property type="match status" value="1"/>
</dbReference>
<comment type="caution">
    <text evidence="1">The sequence shown here is derived from an EMBL/GenBank/DDBJ whole genome shotgun (WGS) entry which is preliminary data.</text>
</comment>
<keyword evidence="2" id="KW-1185">Reference proteome</keyword>
<dbReference type="InterPro" id="IPR007325">
    <property type="entry name" value="KFase/CYL"/>
</dbReference>
<dbReference type="Pfam" id="PF04199">
    <property type="entry name" value="Cyclase"/>
    <property type="match status" value="1"/>
</dbReference>
<protein>
    <submittedName>
        <fullName evidence="1">Cyclase family protein</fullName>
    </submittedName>
</protein>
<sequence length="268" mass="28464">MSIPAETAVEQLLTHLSEGGLRVVDLTNKLSAETPTLRLPEPYANLVDFSLEQVSAFDDAGPLWRHHNIHTGEHIGTHLDAPRHWISNRDGADTAQLPVGRLIGPAHVLDVSARVAEDPDFLLEIEDIRAWEAEHGPLRAGGWLLVRSGWERYAQDRDAFLNTTDGVSHTPGISAAAARWLAQETPIAGYGVETVGIDAGNGFALDPPMPAHHFLLGADKYGVTSLQNLGTLPASGALVVVCPLPIVGGTGSPARVLAIASSTVEGQS</sequence>